<dbReference type="InterPro" id="IPR001138">
    <property type="entry name" value="Zn2Cys6_DnaBD"/>
</dbReference>
<feature type="domain" description="Zn(2)-C6 fungal-type" evidence="3">
    <location>
        <begin position="16"/>
        <end position="44"/>
    </location>
</feature>
<dbReference type="Gene3D" id="4.10.240.10">
    <property type="entry name" value="Zn(2)-C6 fungal-type DNA-binding domain"/>
    <property type="match status" value="1"/>
</dbReference>
<feature type="compositionally biased region" description="Acidic residues" evidence="2">
    <location>
        <begin position="437"/>
        <end position="450"/>
    </location>
</feature>
<dbReference type="PANTHER" id="PTHR37534:SF46">
    <property type="entry name" value="ZN(II)2CYS6 TRANSCRIPTION FACTOR (EUROFUNG)"/>
    <property type="match status" value="1"/>
</dbReference>
<protein>
    <recommendedName>
        <fullName evidence="3">Zn(2)-C6 fungal-type domain-containing protein</fullName>
    </recommendedName>
</protein>
<reference evidence="5" key="1">
    <citation type="journal article" date="2015" name="J. Biotechnol.">
        <title>The structure of the Cyberlindnera jadinii genome and its relation to Candida utilis analyzed by the occurrence of single nucleotide polymorphisms.</title>
        <authorList>
            <person name="Rupp O."/>
            <person name="Brinkrolf K."/>
            <person name="Buerth C."/>
            <person name="Kunigo M."/>
            <person name="Schneider J."/>
            <person name="Jaenicke S."/>
            <person name="Goesmann A."/>
            <person name="Puehler A."/>
            <person name="Jaeger K.-E."/>
            <person name="Ernst J.F."/>
        </authorList>
    </citation>
    <scope>NUCLEOTIDE SEQUENCE [LARGE SCALE GENOMIC DNA]</scope>
    <source>
        <strain evidence="5">ATCC 18201 / CBS 1600 / BCRC 20928 / JCM 3617 / NBRC 0987 / NRRL Y-1542</strain>
    </source>
</reference>
<dbReference type="GO" id="GO:0008270">
    <property type="term" value="F:zinc ion binding"/>
    <property type="evidence" value="ECO:0007669"/>
    <property type="project" value="InterPro"/>
</dbReference>
<evidence type="ECO:0000256" key="1">
    <source>
        <dbReference type="ARBA" id="ARBA00023242"/>
    </source>
</evidence>
<gene>
    <name evidence="4" type="ORF">BN1211_4412</name>
</gene>
<organism evidence="4 5">
    <name type="scientific">Cyberlindnera jadinii (strain ATCC 18201 / CBS 1600 / BCRC 20928 / JCM 3617 / NBRC 0987 / NRRL Y-1542)</name>
    <name type="common">Torula yeast</name>
    <name type="synonym">Candida utilis</name>
    <dbReference type="NCBI Taxonomy" id="983966"/>
    <lineage>
        <taxon>Eukaryota</taxon>
        <taxon>Fungi</taxon>
        <taxon>Dikarya</taxon>
        <taxon>Ascomycota</taxon>
        <taxon>Saccharomycotina</taxon>
        <taxon>Saccharomycetes</taxon>
        <taxon>Phaffomycetales</taxon>
        <taxon>Phaffomycetaceae</taxon>
        <taxon>Cyberlindnera</taxon>
    </lineage>
</organism>
<proteinExistence type="predicted"/>
<name>A0A0H5C6N8_CYBJN</name>
<evidence type="ECO:0000313" key="4">
    <source>
        <dbReference type="EMBL" id="CEP23756.1"/>
    </source>
</evidence>
<evidence type="ECO:0000313" key="5">
    <source>
        <dbReference type="Proteomes" id="UP000038830"/>
    </source>
</evidence>
<dbReference type="CDD" id="cd00067">
    <property type="entry name" value="GAL4"/>
    <property type="match status" value="1"/>
</dbReference>
<dbReference type="GO" id="GO:0000981">
    <property type="term" value="F:DNA-binding transcription factor activity, RNA polymerase II-specific"/>
    <property type="evidence" value="ECO:0007669"/>
    <property type="project" value="InterPro"/>
</dbReference>
<dbReference type="Pfam" id="PF00172">
    <property type="entry name" value="Zn_clus"/>
    <property type="match status" value="1"/>
</dbReference>
<feature type="region of interest" description="Disordered" evidence="2">
    <location>
        <begin position="432"/>
        <end position="459"/>
    </location>
</feature>
<dbReference type="Proteomes" id="UP000038830">
    <property type="component" value="Unassembled WGS sequence"/>
</dbReference>
<keyword evidence="1" id="KW-0539">Nucleus</keyword>
<sequence length="630" mass="73843">MPPKKKTKVFKRSFVGCWTCRRRKVKCDAARPHCTRCTRSKLRCEGYDIKLNWISNLVVRNGEMRSLPGSVPMEEVDSTGGVSRSNIELVKWWLYDTYEDMDDDLALLDKKRDGYVGPFTVFTGGSRRRLGKVVSAKRMSSGPASVSTSTVKSKLSLFSSPSSPSNDGDTEGIIDSFKSLTTACMEYNEDITLTKESVLQLSDLILQFIQLTPSLFDETIQEELKDSIFKTMGRYVLTDSPLDQILLLSASVITLLFNSTINDKEQIEKIMKYRHSIDLIFKQQLHDSDKVKDYDLLPLLLLLMIMINSTVSIYDGDLFMFHLFTFKRQRINEYYELFQATNVLINSQQFTFDDKFKLIYADMLDPKYNMLHEIEETVKNIKQQRPWGRVAITTSETPPEQIMRVPKHRLEEQEDSDDEELGPPPTFTFYFSNKMSDDEDQDRSDNDNYDTESIHPPEIQSYDKDNTIFEFPASTTSVYGISSHLVYLFVQMCQLVNHKRYFTKVRMNSRNFAKVCAEFEDLLLLKAQDSCKTVHDERWLHMVTILYFILVKNYPKSRLSYHWHKLREPVESCQSEEFVNIMVDTTMNAEMGIRWWKNNWKIQEWKWMKRDTRNRHWLSEEDKPKDLFIF</sequence>
<dbReference type="SUPFAM" id="SSF57701">
    <property type="entry name" value="Zn2/Cys6 DNA-binding domain"/>
    <property type="match status" value="1"/>
</dbReference>
<dbReference type="SMART" id="SM00066">
    <property type="entry name" value="GAL4"/>
    <property type="match status" value="1"/>
</dbReference>
<dbReference type="PANTHER" id="PTHR37534">
    <property type="entry name" value="TRANSCRIPTIONAL ACTIVATOR PROTEIN UGA3"/>
    <property type="match status" value="1"/>
</dbReference>
<evidence type="ECO:0000259" key="3">
    <source>
        <dbReference type="PROSITE" id="PS50048"/>
    </source>
</evidence>
<dbReference type="EMBL" id="CDQK01000005">
    <property type="protein sequence ID" value="CEP23756.1"/>
    <property type="molecule type" value="Genomic_DNA"/>
</dbReference>
<dbReference type="PROSITE" id="PS50048">
    <property type="entry name" value="ZN2_CY6_FUNGAL_2"/>
    <property type="match status" value="1"/>
</dbReference>
<dbReference type="InterPro" id="IPR036864">
    <property type="entry name" value="Zn2-C6_fun-type_DNA-bd_sf"/>
</dbReference>
<evidence type="ECO:0000256" key="2">
    <source>
        <dbReference type="SAM" id="MobiDB-lite"/>
    </source>
</evidence>
<dbReference type="AlphaFoldDB" id="A0A0H5C6N8"/>
<accession>A0A0H5C6N8</accession>
<dbReference type="PROSITE" id="PS00463">
    <property type="entry name" value="ZN2_CY6_FUNGAL_1"/>
    <property type="match status" value="1"/>
</dbReference>